<reference evidence="2 3" key="1">
    <citation type="journal article" date="2021" name="Sci. Rep.">
        <title>The distribution of antibiotic resistance genes in chicken gut microbiota commensals.</title>
        <authorList>
            <person name="Juricova H."/>
            <person name="Matiasovicova J."/>
            <person name="Kubasova T."/>
            <person name="Cejkova D."/>
            <person name="Rychlik I."/>
        </authorList>
    </citation>
    <scope>NUCLEOTIDE SEQUENCE [LARGE SCALE GENOMIC DNA]</scope>
    <source>
        <strain evidence="2 3">An421</strain>
    </source>
</reference>
<keyword evidence="3" id="KW-1185">Reference proteome</keyword>
<comment type="caution">
    <text evidence="2">The sequence shown here is derived from an EMBL/GenBank/DDBJ whole genome shotgun (WGS) entry which is preliminary data.</text>
</comment>
<gene>
    <name evidence="2" type="ORF">H6D15_02455</name>
</gene>
<sequence length="78" mass="9052">MNKNPSSHSIRQAQTACFPEQPDTPFPEQADSFLLFRTHILIQQTYPFPECDNRTEKRMLDASPQRAAPPARKHRFPD</sequence>
<proteinExistence type="predicted"/>
<organism evidence="2 3">
    <name type="scientific">Caecibacteroides pullorum</name>
    <dbReference type="NCBI Taxonomy" id="2725562"/>
    <lineage>
        <taxon>Bacteria</taxon>
        <taxon>Pseudomonadati</taxon>
        <taxon>Bacteroidota</taxon>
        <taxon>Bacteroidia</taxon>
        <taxon>Bacteroidales</taxon>
        <taxon>Bacteroidaceae</taxon>
        <taxon>Caecibacteroides</taxon>
    </lineage>
</organism>
<dbReference type="AlphaFoldDB" id="A0AA41D6Z8"/>
<dbReference type="Proteomes" id="UP000698924">
    <property type="component" value="Unassembled WGS sequence"/>
</dbReference>
<evidence type="ECO:0000313" key="3">
    <source>
        <dbReference type="Proteomes" id="UP000698924"/>
    </source>
</evidence>
<name>A0AA41D6Z8_9BACT</name>
<evidence type="ECO:0000256" key="1">
    <source>
        <dbReference type="SAM" id="MobiDB-lite"/>
    </source>
</evidence>
<dbReference type="EMBL" id="JACJMO010000002">
    <property type="protein sequence ID" value="MBM6856474.1"/>
    <property type="molecule type" value="Genomic_DNA"/>
</dbReference>
<feature type="compositionally biased region" description="Polar residues" evidence="1">
    <location>
        <begin position="1"/>
        <end position="15"/>
    </location>
</feature>
<protein>
    <submittedName>
        <fullName evidence="2">Uncharacterized protein</fullName>
    </submittedName>
</protein>
<feature type="region of interest" description="Disordered" evidence="1">
    <location>
        <begin position="1"/>
        <end position="24"/>
    </location>
</feature>
<dbReference type="RefSeq" id="WP_204970967.1">
    <property type="nucleotide sequence ID" value="NZ_JAAZTS010000002.1"/>
</dbReference>
<evidence type="ECO:0000313" key="2">
    <source>
        <dbReference type="EMBL" id="MBM6856474.1"/>
    </source>
</evidence>
<feature type="region of interest" description="Disordered" evidence="1">
    <location>
        <begin position="55"/>
        <end position="78"/>
    </location>
</feature>
<accession>A0AA41D6Z8</accession>